<dbReference type="AlphaFoldDB" id="A0A9N8PXJ8"/>
<protein>
    <submittedName>
        <fullName evidence="2">Uncharacterized protein</fullName>
    </submittedName>
</protein>
<keyword evidence="3" id="KW-1185">Reference proteome</keyword>
<evidence type="ECO:0000256" key="1">
    <source>
        <dbReference type="SAM" id="MobiDB-lite"/>
    </source>
</evidence>
<feature type="region of interest" description="Disordered" evidence="1">
    <location>
        <begin position="1"/>
        <end position="40"/>
    </location>
</feature>
<accession>A0A9N8PXJ8</accession>
<reference evidence="2" key="1">
    <citation type="submission" date="2021-12" db="EMBL/GenBank/DDBJ databases">
        <authorList>
            <person name="King R."/>
        </authorList>
    </citation>
    <scope>NUCLEOTIDE SEQUENCE</scope>
</reference>
<dbReference type="Proteomes" id="UP001154114">
    <property type="component" value="Chromosome 4"/>
</dbReference>
<proteinExistence type="predicted"/>
<dbReference type="EMBL" id="LR824007">
    <property type="protein sequence ID" value="CAD0196469.1"/>
    <property type="molecule type" value="Genomic_DNA"/>
</dbReference>
<name>A0A9N8PXJ8_CHRIL</name>
<evidence type="ECO:0000313" key="3">
    <source>
        <dbReference type="Proteomes" id="UP001154114"/>
    </source>
</evidence>
<feature type="compositionally biased region" description="Polar residues" evidence="1">
    <location>
        <begin position="1"/>
        <end position="11"/>
    </location>
</feature>
<organism evidence="2 3">
    <name type="scientific">Chrysodeixis includens</name>
    <name type="common">Soybean looper</name>
    <name type="synonym">Pseudoplusia includens</name>
    <dbReference type="NCBI Taxonomy" id="689277"/>
    <lineage>
        <taxon>Eukaryota</taxon>
        <taxon>Metazoa</taxon>
        <taxon>Ecdysozoa</taxon>
        <taxon>Arthropoda</taxon>
        <taxon>Hexapoda</taxon>
        <taxon>Insecta</taxon>
        <taxon>Pterygota</taxon>
        <taxon>Neoptera</taxon>
        <taxon>Endopterygota</taxon>
        <taxon>Lepidoptera</taxon>
        <taxon>Glossata</taxon>
        <taxon>Ditrysia</taxon>
        <taxon>Noctuoidea</taxon>
        <taxon>Noctuidae</taxon>
        <taxon>Plusiinae</taxon>
        <taxon>Chrysodeixis</taxon>
    </lineage>
</organism>
<evidence type="ECO:0000313" key="2">
    <source>
        <dbReference type="EMBL" id="CAD0196469.1"/>
    </source>
</evidence>
<sequence length="278" mass="30982">MSSDVYISSAQRPPTRRGRAAGVGRTSPDGTENLPARRGPVSINLDVDDREHKKVVKFTVATARPREPCPTDVALRDAVNNTHYRVEWSPQRPRPRRAARIMAPAPEPQANVKESPTCLNGRFGFTNWVVVVLSSAACRSPQQHLRYSSPLTDTFEAALPINIPVAHEQLALSRRRSALQSARGSQLAAGHSQYLRVFDLALLTVKLFTEMQMELCWLSRIQGNMVRVTNVANTSRVMECRRIATYGTIRQLLINELPAPRHYLAAGASNPRSLPPRY</sequence>
<gene>
    <name evidence="2" type="ORF">CINC_LOCUS10759</name>
</gene>